<dbReference type="Proteomes" id="UP000053660">
    <property type="component" value="Unassembled WGS sequence"/>
</dbReference>
<evidence type="ECO:0000313" key="3">
    <source>
        <dbReference type="Proteomes" id="UP000053660"/>
    </source>
</evidence>
<evidence type="ECO:0000256" key="1">
    <source>
        <dbReference type="SAM" id="Phobius"/>
    </source>
</evidence>
<reference evidence="2 3" key="1">
    <citation type="submission" date="2014-03" db="EMBL/GenBank/DDBJ databases">
        <title>Draft genome of the hookworm Oesophagostomum dentatum.</title>
        <authorList>
            <person name="Mitreva M."/>
        </authorList>
    </citation>
    <scope>NUCLEOTIDE SEQUENCE [LARGE SCALE GENOMIC DNA]</scope>
    <source>
        <strain evidence="2 3">OD-Hann</strain>
    </source>
</reference>
<evidence type="ECO:0000313" key="2">
    <source>
        <dbReference type="EMBL" id="KHJ79545.1"/>
    </source>
</evidence>
<dbReference type="PANTHER" id="PTHR10306:SF17">
    <property type="entry name" value="MARVEL DOMAIN-CONTAINING PROTEIN"/>
    <property type="match status" value="1"/>
</dbReference>
<accession>A0A0B1S8J1</accession>
<proteinExistence type="predicted"/>
<name>A0A0B1S8J1_OESDE</name>
<dbReference type="GO" id="GO:0030672">
    <property type="term" value="C:synaptic vesicle membrane"/>
    <property type="evidence" value="ECO:0007669"/>
    <property type="project" value="TreeGrafter"/>
</dbReference>
<dbReference type="EMBL" id="KN604521">
    <property type="protein sequence ID" value="KHJ79545.1"/>
    <property type="molecule type" value="Genomic_DNA"/>
</dbReference>
<feature type="transmembrane region" description="Helical" evidence="1">
    <location>
        <begin position="12"/>
        <end position="30"/>
    </location>
</feature>
<protein>
    <submittedName>
        <fullName evidence="2">Uncharacterized protein</fullName>
    </submittedName>
</protein>
<feature type="transmembrane region" description="Helical" evidence="1">
    <location>
        <begin position="73"/>
        <end position="95"/>
    </location>
</feature>
<organism evidence="2 3">
    <name type="scientific">Oesophagostomum dentatum</name>
    <name type="common">Nodular worm</name>
    <dbReference type="NCBI Taxonomy" id="61180"/>
    <lineage>
        <taxon>Eukaryota</taxon>
        <taxon>Metazoa</taxon>
        <taxon>Ecdysozoa</taxon>
        <taxon>Nematoda</taxon>
        <taxon>Chromadorea</taxon>
        <taxon>Rhabditida</taxon>
        <taxon>Rhabditina</taxon>
        <taxon>Rhabditomorpha</taxon>
        <taxon>Strongyloidea</taxon>
        <taxon>Strongylidae</taxon>
        <taxon>Oesophagostomum</taxon>
    </lineage>
</organism>
<keyword evidence="3" id="KW-1185">Reference proteome</keyword>
<sequence>MTEDTSFQDLGITALFFVLFFFCSASWWAGSNTLGYATGEERITALMKDNENFWKNAPDSSLKLMRDTSNTKLVISVLCDWVCVFTFAMNCWFVWKEVVPKQPQNPSQIA</sequence>
<dbReference type="InterPro" id="IPR001285">
    <property type="entry name" value="Synaptophysin/porin"/>
</dbReference>
<dbReference type="OrthoDB" id="10006326at2759"/>
<dbReference type="PANTHER" id="PTHR10306">
    <property type="entry name" value="SYNAPTOPHYSIN"/>
    <property type="match status" value="1"/>
</dbReference>
<gene>
    <name evidence="2" type="ORF">OESDEN_20805</name>
</gene>
<keyword evidence="1" id="KW-0472">Membrane</keyword>
<dbReference type="AlphaFoldDB" id="A0A0B1S8J1"/>
<keyword evidence="1" id="KW-1133">Transmembrane helix</keyword>
<keyword evidence="1" id="KW-0812">Transmembrane</keyword>